<feature type="non-terminal residue" evidence="1">
    <location>
        <position position="1"/>
    </location>
</feature>
<gene>
    <name evidence="1" type="ORF">CR513_37725</name>
</gene>
<protein>
    <submittedName>
        <fullName evidence="1">Uncharacterized protein</fullName>
    </submittedName>
</protein>
<dbReference type="EMBL" id="QJKJ01007893">
    <property type="protein sequence ID" value="RDX81574.1"/>
    <property type="molecule type" value="Genomic_DNA"/>
</dbReference>
<sequence length="82" mass="9480">MARTLLNNLTLLNISGPKLPILENTPYKGRQPNISHFHPFGCEFFILNTKNNLGKFDPKLDHFGDTQLRPKLIEYITQELRS</sequence>
<reference evidence="1" key="1">
    <citation type="submission" date="2018-05" db="EMBL/GenBank/DDBJ databases">
        <title>Draft genome of Mucuna pruriens seed.</title>
        <authorList>
            <person name="Nnadi N.E."/>
            <person name="Vos R."/>
            <person name="Hasami M.H."/>
            <person name="Devisetty U.K."/>
            <person name="Aguiy J.C."/>
        </authorList>
    </citation>
    <scope>NUCLEOTIDE SEQUENCE [LARGE SCALE GENOMIC DNA]</scope>
    <source>
        <strain evidence="1">JCA_2017</strain>
    </source>
</reference>
<proteinExistence type="predicted"/>
<dbReference type="AlphaFoldDB" id="A0A371FTC2"/>
<dbReference type="Proteomes" id="UP000257109">
    <property type="component" value="Unassembled WGS sequence"/>
</dbReference>
<name>A0A371FTC2_MUCPR</name>
<evidence type="ECO:0000313" key="1">
    <source>
        <dbReference type="EMBL" id="RDX81574.1"/>
    </source>
</evidence>
<accession>A0A371FTC2</accession>
<keyword evidence="2" id="KW-1185">Reference proteome</keyword>
<dbReference type="OrthoDB" id="1751476at2759"/>
<organism evidence="1 2">
    <name type="scientific">Mucuna pruriens</name>
    <name type="common">Velvet bean</name>
    <name type="synonym">Dolichos pruriens</name>
    <dbReference type="NCBI Taxonomy" id="157652"/>
    <lineage>
        <taxon>Eukaryota</taxon>
        <taxon>Viridiplantae</taxon>
        <taxon>Streptophyta</taxon>
        <taxon>Embryophyta</taxon>
        <taxon>Tracheophyta</taxon>
        <taxon>Spermatophyta</taxon>
        <taxon>Magnoliopsida</taxon>
        <taxon>eudicotyledons</taxon>
        <taxon>Gunneridae</taxon>
        <taxon>Pentapetalae</taxon>
        <taxon>rosids</taxon>
        <taxon>fabids</taxon>
        <taxon>Fabales</taxon>
        <taxon>Fabaceae</taxon>
        <taxon>Papilionoideae</taxon>
        <taxon>50 kb inversion clade</taxon>
        <taxon>NPAAA clade</taxon>
        <taxon>indigoferoid/millettioid clade</taxon>
        <taxon>Phaseoleae</taxon>
        <taxon>Mucuna</taxon>
    </lineage>
</organism>
<comment type="caution">
    <text evidence="1">The sequence shown here is derived from an EMBL/GenBank/DDBJ whole genome shotgun (WGS) entry which is preliminary data.</text>
</comment>
<evidence type="ECO:0000313" key="2">
    <source>
        <dbReference type="Proteomes" id="UP000257109"/>
    </source>
</evidence>